<dbReference type="HAMAP" id="MF_00303">
    <property type="entry name" value="Trigger_factor_Tig"/>
    <property type="match status" value="1"/>
</dbReference>
<gene>
    <name evidence="12 17" type="primary">tig</name>
    <name evidence="17" type="ORF">HMPREF0819_1699</name>
</gene>
<evidence type="ECO:0000256" key="9">
    <source>
        <dbReference type="ARBA" id="ARBA00023306"/>
    </source>
</evidence>
<comment type="similarity">
    <text evidence="2 12 14">Belongs to the FKBP-type PPIase family. Tig subfamily.</text>
</comment>
<dbReference type="PIRSF" id="PIRSF003095">
    <property type="entry name" value="Trigger_factor"/>
    <property type="match status" value="1"/>
</dbReference>
<keyword evidence="8 12" id="KW-0413">Isomerase</keyword>
<dbReference type="NCBIfam" id="TIGR00115">
    <property type="entry name" value="tig"/>
    <property type="match status" value="1"/>
</dbReference>
<comment type="function">
    <text evidence="10 12">Involved in protein export. Acts as a chaperone by maintaining the newly synthesized protein in an open conformation. Functions as a peptidyl-prolyl cis-trans isomerase.</text>
</comment>
<dbReference type="InterPro" id="IPR008881">
    <property type="entry name" value="Trigger_fac_ribosome-bd_bac"/>
</dbReference>
<dbReference type="AlphaFoldDB" id="E8JRS6"/>
<evidence type="ECO:0000313" key="17">
    <source>
        <dbReference type="EMBL" id="EFW88120.1"/>
    </source>
</evidence>
<dbReference type="RefSeq" id="WP_003067622.1">
    <property type="nucleotide sequence ID" value="NZ_GL698432.1"/>
</dbReference>
<dbReference type="FunFam" id="3.10.50.40:FF:000001">
    <property type="entry name" value="Trigger factor"/>
    <property type="match status" value="1"/>
</dbReference>
<evidence type="ECO:0000256" key="14">
    <source>
        <dbReference type="RuleBase" id="RU003914"/>
    </source>
</evidence>
<dbReference type="InterPro" id="IPR005215">
    <property type="entry name" value="Trig_fac"/>
</dbReference>
<feature type="coiled-coil region" evidence="15">
    <location>
        <begin position="251"/>
        <end position="282"/>
    </location>
</feature>
<dbReference type="GO" id="GO:0015031">
    <property type="term" value="P:protein transport"/>
    <property type="evidence" value="ECO:0007669"/>
    <property type="project" value="UniProtKB-UniRule"/>
</dbReference>
<dbReference type="GO" id="GO:0051083">
    <property type="term" value="P:'de novo' cotranslational protein folding"/>
    <property type="evidence" value="ECO:0007669"/>
    <property type="project" value="TreeGrafter"/>
</dbReference>
<keyword evidence="5 12" id="KW-0132">Cell division</keyword>
<keyword evidence="6 12" id="KW-0697">Rotamase</keyword>
<dbReference type="EC" id="5.2.1.8" evidence="3 12"/>
<evidence type="ECO:0000313" key="18">
    <source>
        <dbReference type="Proteomes" id="UP000005699"/>
    </source>
</evidence>
<dbReference type="GO" id="GO:0051301">
    <property type="term" value="P:cell division"/>
    <property type="evidence" value="ECO:0007669"/>
    <property type="project" value="UniProtKB-KW"/>
</dbReference>
<dbReference type="Pfam" id="PF00254">
    <property type="entry name" value="FKBP_C"/>
    <property type="match status" value="1"/>
</dbReference>
<dbReference type="Pfam" id="PF05698">
    <property type="entry name" value="Trigger_C"/>
    <property type="match status" value="1"/>
</dbReference>
<dbReference type="GO" id="GO:0005737">
    <property type="term" value="C:cytoplasm"/>
    <property type="evidence" value="ECO:0007669"/>
    <property type="project" value="UniProtKB-SubCell"/>
</dbReference>
<dbReference type="eggNOG" id="COG0544">
    <property type="taxonomic scope" value="Bacteria"/>
</dbReference>
<keyword evidence="12" id="KW-0963">Cytoplasm</keyword>
<name>E8JRS6_STREI</name>
<feature type="domain" description="PPIase FKBP-type" evidence="16">
    <location>
        <begin position="163"/>
        <end position="248"/>
    </location>
</feature>
<proteinExistence type="inferred from homology"/>
<evidence type="ECO:0000256" key="15">
    <source>
        <dbReference type="SAM" id="Coils"/>
    </source>
</evidence>
<comment type="catalytic activity">
    <reaction evidence="1 12 13">
        <text>[protein]-peptidylproline (omega=180) = [protein]-peptidylproline (omega=0)</text>
        <dbReference type="Rhea" id="RHEA:16237"/>
        <dbReference type="Rhea" id="RHEA-COMP:10747"/>
        <dbReference type="Rhea" id="RHEA-COMP:10748"/>
        <dbReference type="ChEBI" id="CHEBI:83833"/>
        <dbReference type="ChEBI" id="CHEBI:83834"/>
        <dbReference type="EC" id="5.2.1.8"/>
    </reaction>
</comment>
<dbReference type="Proteomes" id="UP000005699">
    <property type="component" value="Unassembled WGS sequence"/>
</dbReference>
<evidence type="ECO:0000256" key="4">
    <source>
        <dbReference type="ARBA" id="ARBA00016902"/>
    </source>
</evidence>
<evidence type="ECO:0000259" key="16">
    <source>
        <dbReference type="PROSITE" id="PS50059"/>
    </source>
</evidence>
<dbReference type="PANTHER" id="PTHR30560:SF3">
    <property type="entry name" value="TRIGGER FACTOR-LIKE PROTEIN TIG, CHLOROPLASTIC"/>
    <property type="match status" value="1"/>
</dbReference>
<dbReference type="PROSITE" id="PS50059">
    <property type="entry name" value="FKBP_PPIASE"/>
    <property type="match status" value="1"/>
</dbReference>
<keyword evidence="7 12" id="KW-0143">Chaperone</keyword>
<dbReference type="SUPFAM" id="SSF102735">
    <property type="entry name" value="Trigger factor ribosome-binding domain"/>
    <property type="match status" value="1"/>
</dbReference>
<organism evidence="17 18">
    <name type="scientific">Streptococcus equinus ATCC 9812</name>
    <dbReference type="NCBI Taxonomy" id="525379"/>
    <lineage>
        <taxon>Bacteria</taxon>
        <taxon>Bacillati</taxon>
        <taxon>Bacillota</taxon>
        <taxon>Bacilli</taxon>
        <taxon>Lactobacillales</taxon>
        <taxon>Streptococcaceae</taxon>
        <taxon>Streptococcus</taxon>
    </lineage>
</organism>
<dbReference type="InterPro" id="IPR037041">
    <property type="entry name" value="Trigger_fac_C_sf"/>
</dbReference>
<evidence type="ECO:0000256" key="2">
    <source>
        <dbReference type="ARBA" id="ARBA00005464"/>
    </source>
</evidence>
<dbReference type="GO" id="GO:0044183">
    <property type="term" value="F:protein folding chaperone"/>
    <property type="evidence" value="ECO:0007669"/>
    <property type="project" value="TreeGrafter"/>
</dbReference>
<dbReference type="Gene3D" id="3.30.70.1050">
    <property type="entry name" value="Trigger factor ribosome-binding domain"/>
    <property type="match status" value="1"/>
</dbReference>
<keyword evidence="9 12" id="KW-0131">Cell cycle</keyword>
<dbReference type="GO" id="GO:0003755">
    <property type="term" value="F:peptidyl-prolyl cis-trans isomerase activity"/>
    <property type="evidence" value="ECO:0007669"/>
    <property type="project" value="UniProtKB-UniRule"/>
</dbReference>
<evidence type="ECO:0000256" key="5">
    <source>
        <dbReference type="ARBA" id="ARBA00022618"/>
    </source>
</evidence>
<evidence type="ECO:0000256" key="13">
    <source>
        <dbReference type="PROSITE-ProRule" id="PRU00277"/>
    </source>
</evidence>
<sequence>MSVSFENKATNRGVITFTIGQDKIKPALDQAFNKVKKNLNAPGFRKGHMPRAVFNQQFGEEALYEDALNALLPAAYQAAVAELSLDVVAQPKIDIKSMEKGQEWTLTAEVVTKPEVKLGDYKNLEVSVEATKEVTDAEVDEKVERERNNLAELIVKEGAAELGDTVVIDFVGTVDGVEFDGGKGENFSLELGSGQFIPGFEDQLVGAKAGETVEVNVTFPEQYQAEDLAGKDAKFVTTVHEVKAKEVPALDDELAKDIDEEVETLDELKAKYRKELESAKEIAFDDAVEGAALELAVANAEIVELPEEMVHDEVHRAMNEFMGNMQRQGISPEMYFQLTGTTEEDLHKQYEADADKRVKTNLVIEAIAKAEGFEASDEEIEKEINDLASEYNMEVEQVRNLLSADMLKHDIAMKKAVEVVTSTAKVK</sequence>
<evidence type="ECO:0000256" key="3">
    <source>
        <dbReference type="ARBA" id="ARBA00013194"/>
    </source>
</evidence>
<dbReference type="InterPro" id="IPR001179">
    <property type="entry name" value="PPIase_FKBP_dom"/>
</dbReference>
<dbReference type="InterPro" id="IPR027304">
    <property type="entry name" value="Trigger_fact/SurA_dom_sf"/>
</dbReference>
<dbReference type="InterPro" id="IPR036611">
    <property type="entry name" value="Trigger_fac_ribosome-bd_sf"/>
</dbReference>
<keyword evidence="15" id="KW-0175">Coiled coil</keyword>
<dbReference type="GO" id="GO:0043022">
    <property type="term" value="F:ribosome binding"/>
    <property type="evidence" value="ECO:0007669"/>
    <property type="project" value="TreeGrafter"/>
</dbReference>
<dbReference type="Gene3D" id="3.10.50.40">
    <property type="match status" value="1"/>
</dbReference>
<protein>
    <recommendedName>
        <fullName evidence="4 12">Trigger factor</fullName>
        <shortName evidence="12">TF</shortName>
        <ecNumber evidence="3 12">5.2.1.8</ecNumber>
    </recommendedName>
    <alternativeName>
        <fullName evidence="11 12">PPIase</fullName>
    </alternativeName>
</protein>
<comment type="caution">
    <text evidence="17">The sequence shown here is derived from an EMBL/GenBank/DDBJ whole genome shotgun (WGS) entry which is preliminary data.</text>
</comment>
<dbReference type="EMBL" id="AEVB01000040">
    <property type="protein sequence ID" value="EFW88120.1"/>
    <property type="molecule type" value="Genomic_DNA"/>
</dbReference>
<evidence type="ECO:0000256" key="7">
    <source>
        <dbReference type="ARBA" id="ARBA00023186"/>
    </source>
</evidence>
<accession>E8JRS6</accession>
<evidence type="ECO:0000256" key="12">
    <source>
        <dbReference type="HAMAP-Rule" id="MF_00303"/>
    </source>
</evidence>
<dbReference type="HOGENOM" id="CLU_033058_3_2_9"/>
<evidence type="ECO:0000256" key="8">
    <source>
        <dbReference type="ARBA" id="ARBA00023235"/>
    </source>
</evidence>
<comment type="domain">
    <text evidence="12">Consists of 3 domains; the N-terminus binds the ribosome, the middle domain has PPIase activity, while the C-terminus has intrinsic chaperone activity on its own.</text>
</comment>
<evidence type="ECO:0000256" key="10">
    <source>
        <dbReference type="ARBA" id="ARBA00024849"/>
    </source>
</evidence>
<evidence type="ECO:0000256" key="1">
    <source>
        <dbReference type="ARBA" id="ARBA00000971"/>
    </source>
</evidence>
<dbReference type="Gene3D" id="1.10.3120.10">
    <property type="entry name" value="Trigger factor, C-terminal domain"/>
    <property type="match status" value="1"/>
</dbReference>
<comment type="subcellular location">
    <subcellularLocation>
        <location evidence="12">Cytoplasm</location>
    </subcellularLocation>
    <text evidence="12">About half TF is bound to the ribosome near the polypeptide exit tunnel while the other half is free in the cytoplasm.</text>
</comment>
<dbReference type="SUPFAM" id="SSF109998">
    <property type="entry name" value="Triger factor/SurA peptide-binding domain-like"/>
    <property type="match status" value="1"/>
</dbReference>
<dbReference type="GO" id="GO:0043335">
    <property type="term" value="P:protein unfolding"/>
    <property type="evidence" value="ECO:0007669"/>
    <property type="project" value="TreeGrafter"/>
</dbReference>
<evidence type="ECO:0000256" key="11">
    <source>
        <dbReference type="ARBA" id="ARBA00029986"/>
    </source>
</evidence>
<dbReference type="SUPFAM" id="SSF54534">
    <property type="entry name" value="FKBP-like"/>
    <property type="match status" value="1"/>
</dbReference>
<evidence type="ECO:0000256" key="6">
    <source>
        <dbReference type="ARBA" id="ARBA00023110"/>
    </source>
</evidence>
<dbReference type="InterPro" id="IPR008880">
    <property type="entry name" value="Trigger_fac_C"/>
</dbReference>
<dbReference type="PANTHER" id="PTHR30560">
    <property type="entry name" value="TRIGGER FACTOR CHAPERONE AND PEPTIDYL-PROLYL CIS/TRANS ISOMERASE"/>
    <property type="match status" value="1"/>
</dbReference>
<dbReference type="InterPro" id="IPR046357">
    <property type="entry name" value="PPIase_dom_sf"/>
</dbReference>
<reference evidence="17 18" key="1">
    <citation type="submission" date="2010-12" db="EMBL/GenBank/DDBJ databases">
        <authorList>
            <person name="Muzny D."/>
            <person name="Qin X."/>
            <person name="Deng J."/>
            <person name="Jiang H."/>
            <person name="Liu Y."/>
            <person name="Qu J."/>
            <person name="Song X.-Z."/>
            <person name="Zhang L."/>
            <person name="Thornton R."/>
            <person name="Coyle M."/>
            <person name="Francisco L."/>
            <person name="Jackson L."/>
            <person name="Javaid M."/>
            <person name="Korchina V."/>
            <person name="Kovar C."/>
            <person name="Mata R."/>
            <person name="Mathew T."/>
            <person name="Ngo R."/>
            <person name="Nguyen L."/>
            <person name="Nguyen N."/>
            <person name="Okwuonu G."/>
            <person name="Ongeri F."/>
            <person name="Pham C."/>
            <person name="Simmons D."/>
            <person name="Wilczek-Boney K."/>
            <person name="Hale W."/>
            <person name="Jakkamsetti A."/>
            <person name="Pham P."/>
            <person name="Ruth R."/>
            <person name="San Lucas F."/>
            <person name="Warren J."/>
            <person name="Zhang J."/>
            <person name="Zhao Z."/>
            <person name="Zhou C."/>
            <person name="Zhu D."/>
            <person name="Lee S."/>
            <person name="Bess C."/>
            <person name="Blankenburg K."/>
            <person name="Forbes L."/>
            <person name="Fu Q."/>
            <person name="Gubbala S."/>
            <person name="Hirani K."/>
            <person name="Jayaseelan J.C."/>
            <person name="Lara F."/>
            <person name="Munidasa M."/>
            <person name="Palculict T."/>
            <person name="Patil S."/>
            <person name="Pu L.-L."/>
            <person name="Saada N."/>
            <person name="Tang L."/>
            <person name="Weissenberger G."/>
            <person name="Zhu Y."/>
            <person name="Hemphill L."/>
            <person name="Shang Y."/>
            <person name="Youmans B."/>
            <person name="Ayvaz T."/>
            <person name="Ross M."/>
            <person name="Santibanez J."/>
            <person name="Aqrawi P."/>
            <person name="Gross S."/>
            <person name="Joshi V."/>
            <person name="Fowler G."/>
            <person name="Nazareth L."/>
            <person name="Reid J."/>
            <person name="Worley K."/>
            <person name="Petrosino J."/>
            <person name="Highlander S."/>
            <person name="Gibbs R."/>
        </authorList>
    </citation>
    <scope>NUCLEOTIDE SEQUENCE [LARGE SCALE GENOMIC DNA]</scope>
    <source>
        <strain evidence="17 18">ATCC 9812</strain>
    </source>
</reference>
<dbReference type="Pfam" id="PF05697">
    <property type="entry name" value="Trigger_N"/>
    <property type="match status" value="1"/>
</dbReference>